<dbReference type="Pfam" id="PF09619">
    <property type="entry name" value="YscW"/>
    <property type="match status" value="1"/>
</dbReference>
<accession>A0A8K0VEV0</accession>
<keyword evidence="4" id="KW-1185">Reference proteome</keyword>
<evidence type="ECO:0000256" key="1">
    <source>
        <dbReference type="SAM" id="SignalP"/>
    </source>
</evidence>
<gene>
    <name evidence="3" type="ORF">JL811_17165</name>
</gene>
<dbReference type="InterPro" id="IPR005184">
    <property type="entry name" value="DUF306_Meta_HslJ"/>
</dbReference>
<organism evidence="3 4">
    <name type="scientific">Szabonella alba</name>
    <dbReference type="NCBI Taxonomy" id="2804194"/>
    <lineage>
        <taxon>Bacteria</taxon>
        <taxon>Pseudomonadati</taxon>
        <taxon>Pseudomonadota</taxon>
        <taxon>Alphaproteobacteria</taxon>
        <taxon>Rhodobacterales</taxon>
        <taxon>Paracoccaceae</taxon>
        <taxon>Szabonella</taxon>
    </lineage>
</organism>
<sequence>MRRTVLAVPALLCGILGPALSMAETRMISGSLTYRERIALPDDAEWQVEIAAPDGQVVTRSEPARGRQVPFDFNLELPEGPLVLRATILVQDRLAWRSGSVPIPAGASDADLGPLSLHGHITQRPRGWLLCGERIFGLGFAGEDAVLSLGQDSRRLPALLAPANSGARFADDGPHAVWIKEDGAIIRWQGDEMPACNSLALPPETALTARGNEPGWVLTLNADGAALSTEGGLTAALSPLPEPDAGPDHLRWSFPGLEFTVTAGPCADSMSGMPYPFAAGVQGEGLDLTGCAGDPLLLLQGDWRVMQIEGHDLAEGSEAPDFTVTGDAVSGFSGCNRFNARAVLDGESLRIGPAAVTRMACPPDQMALEAAFLAALTATDRFDIGPDGGLILIAADRDLLRAER</sequence>
<proteinExistence type="predicted"/>
<dbReference type="Pfam" id="PF03724">
    <property type="entry name" value="META"/>
    <property type="match status" value="1"/>
</dbReference>
<name>A0A8K0VEV0_9RHOB</name>
<dbReference type="PANTHER" id="PTHR35535">
    <property type="entry name" value="HEAT SHOCK PROTEIN HSLJ"/>
    <property type="match status" value="1"/>
</dbReference>
<protein>
    <submittedName>
        <fullName evidence="3">META domain-containing protein</fullName>
    </submittedName>
</protein>
<evidence type="ECO:0000313" key="3">
    <source>
        <dbReference type="EMBL" id="MBL4918958.1"/>
    </source>
</evidence>
<feature type="domain" description="DUF306" evidence="2">
    <location>
        <begin position="299"/>
        <end position="400"/>
    </location>
</feature>
<dbReference type="InterPro" id="IPR053147">
    <property type="entry name" value="Hsp_HslJ-like"/>
</dbReference>
<dbReference type="InterPro" id="IPR039366">
    <property type="entry name" value="Pilotin"/>
</dbReference>
<dbReference type="PANTHER" id="PTHR35535:SF1">
    <property type="entry name" value="HEAT SHOCK PROTEIN HSLJ"/>
    <property type="match status" value="1"/>
</dbReference>
<comment type="caution">
    <text evidence="3">The sequence shown here is derived from an EMBL/GenBank/DDBJ whole genome shotgun (WGS) entry which is preliminary data.</text>
</comment>
<dbReference type="Gene3D" id="2.40.128.270">
    <property type="match status" value="1"/>
</dbReference>
<dbReference type="InterPro" id="IPR038670">
    <property type="entry name" value="HslJ-like_sf"/>
</dbReference>
<feature type="chain" id="PRO_5035438165" evidence="1">
    <location>
        <begin position="24"/>
        <end position="404"/>
    </location>
</feature>
<dbReference type="EMBL" id="JAESVN010000010">
    <property type="protein sequence ID" value="MBL4918958.1"/>
    <property type="molecule type" value="Genomic_DNA"/>
</dbReference>
<reference evidence="3" key="1">
    <citation type="submission" date="2021-01" db="EMBL/GenBank/DDBJ databases">
        <title>Tabrizicola alba sp. nov. a motile alkaliphilic bacterium isolated from a soda lake.</title>
        <authorList>
            <person name="Szuroczki S."/>
            <person name="Abbaszade G."/>
            <person name="Schumann P."/>
            <person name="Toth E."/>
        </authorList>
    </citation>
    <scope>NUCLEOTIDE SEQUENCE</scope>
    <source>
        <strain evidence="3">DMG-N-6</strain>
    </source>
</reference>
<dbReference type="AlphaFoldDB" id="A0A8K0VEV0"/>
<evidence type="ECO:0000259" key="2">
    <source>
        <dbReference type="Pfam" id="PF03724"/>
    </source>
</evidence>
<dbReference type="InterPro" id="IPR036328">
    <property type="entry name" value="MliC_sf"/>
</dbReference>
<dbReference type="Proteomes" id="UP000648908">
    <property type="component" value="Unassembled WGS sequence"/>
</dbReference>
<evidence type="ECO:0000313" key="4">
    <source>
        <dbReference type="Proteomes" id="UP000648908"/>
    </source>
</evidence>
<dbReference type="SUPFAM" id="SSF141488">
    <property type="entry name" value="YdhA-like"/>
    <property type="match status" value="1"/>
</dbReference>
<dbReference type="RefSeq" id="WP_202689936.1">
    <property type="nucleotide sequence ID" value="NZ_JAESVN010000010.1"/>
</dbReference>
<feature type="signal peptide" evidence="1">
    <location>
        <begin position="1"/>
        <end position="23"/>
    </location>
</feature>
<keyword evidence="1" id="KW-0732">Signal</keyword>